<gene>
    <name evidence="2" type="ORF">E3J59_02540</name>
</gene>
<dbReference type="InterPro" id="IPR011604">
    <property type="entry name" value="PDDEXK-like_dom_sf"/>
</dbReference>
<name>A0A523UWQ4_UNCAE</name>
<protein>
    <recommendedName>
        <fullName evidence="1">PD-(D/E)XK endonuclease-like domain-containing protein</fullName>
    </recommendedName>
</protein>
<organism evidence="2 3">
    <name type="scientific">Aerophobetes bacterium</name>
    <dbReference type="NCBI Taxonomy" id="2030807"/>
    <lineage>
        <taxon>Bacteria</taxon>
        <taxon>Candidatus Aerophobota</taxon>
    </lineage>
</organism>
<proteinExistence type="predicted"/>
<comment type="caution">
    <text evidence="2">The sequence shown here is derived from an EMBL/GenBank/DDBJ whole genome shotgun (WGS) entry which is preliminary data.</text>
</comment>
<evidence type="ECO:0000259" key="1">
    <source>
        <dbReference type="Pfam" id="PF12705"/>
    </source>
</evidence>
<dbReference type="Gene3D" id="3.90.320.10">
    <property type="match status" value="1"/>
</dbReference>
<dbReference type="EMBL" id="SOJK01000109">
    <property type="protein sequence ID" value="TET46957.1"/>
    <property type="molecule type" value="Genomic_DNA"/>
</dbReference>
<dbReference type="Proteomes" id="UP000320679">
    <property type="component" value="Unassembled WGS sequence"/>
</dbReference>
<evidence type="ECO:0000313" key="2">
    <source>
        <dbReference type="EMBL" id="TET46957.1"/>
    </source>
</evidence>
<dbReference type="InterPro" id="IPR038726">
    <property type="entry name" value="PDDEXK_AddAB-type"/>
</dbReference>
<evidence type="ECO:0000313" key="3">
    <source>
        <dbReference type="Proteomes" id="UP000320679"/>
    </source>
</evidence>
<reference evidence="2 3" key="1">
    <citation type="submission" date="2019-03" db="EMBL/GenBank/DDBJ databases">
        <title>Metabolic potential of uncultured bacteria and archaea associated with petroleum seepage in deep-sea sediments.</title>
        <authorList>
            <person name="Dong X."/>
            <person name="Hubert C."/>
        </authorList>
    </citation>
    <scope>NUCLEOTIDE SEQUENCE [LARGE SCALE GENOMIC DNA]</scope>
    <source>
        <strain evidence="2">E29_bin78</strain>
    </source>
</reference>
<feature type="domain" description="PD-(D/E)XK endonuclease-like" evidence="1">
    <location>
        <begin position="77"/>
        <end position="215"/>
    </location>
</feature>
<dbReference type="InterPro" id="IPR011335">
    <property type="entry name" value="Restrct_endonuc-II-like"/>
</dbReference>
<sequence>MNYKLSPSDLAFLYEGCKRCYYLKVVHGISQPSIPLPAIFSRMAGLLKEYYDGKSTKELHPDLPPGTVRYGERYVQSNPIRFPSHKVTCFIRGRFDIVVEFEDKTYGVIDFKTGKPNEESLNLYKRQIHAYAYALENPAPGALKLSPVTKMGLLYFYPSKIDQESVESLSYQAQIHWEEIPKDEEWFLKFLGEVLGVLESPQPPAPSPDCEWCSYIGELEDI</sequence>
<accession>A0A523UWQ4</accession>
<dbReference type="AlphaFoldDB" id="A0A523UWQ4"/>
<dbReference type="SUPFAM" id="SSF52980">
    <property type="entry name" value="Restriction endonuclease-like"/>
    <property type="match status" value="1"/>
</dbReference>
<dbReference type="Pfam" id="PF12705">
    <property type="entry name" value="PDDEXK_1"/>
    <property type="match status" value="1"/>
</dbReference>